<proteinExistence type="predicted"/>
<sequence>MVRTEGLSFTVGRVGIVSEVDLEVREAEFLAVIGPNGAGKTTLFNLLTGLYKPTGGRILLGGEDVTRLSPARRARRGMARSFQVTSLFSRLTVLENVRLAARAHLGGSGRIWGRVHRRDEAVRRAREALETVGLADRAGEVAANLSHGDKRKLDLAIAIAGEPKVLLLDEPTAGMGADDLPPVIELISEIHRRGTTIVMVEHRMDLILGLADRIAVVHHGALLACGEPDAVMADETVQTAYLGEPL</sequence>
<dbReference type="PANTHER" id="PTHR45772">
    <property type="entry name" value="CONSERVED COMPONENT OF ABC TRANSPORTER FOR NATURAL AMINO ACIDS-RELATED"/>
    <property type="match status" value="1"/>
</dbReference>
<dbReference type="AlphaFoldDB" id="A0A7X5ULW4"/>
<keyword evidence="3 5" id="KW-0067">ATP-binding</keyword>
<dbReference type="EMBL" id="JAAOYM010000001">
    <property type="protein sequence ID" value="NIJ10428.1"/>
    <property type="molecule type" value="Genomic_DNA"/>
</dbReference>
<dbReference type="PROSITE" id="PS00211">
    <property type="entry name" value="ABC_TRANSPORTER_1"/>
    <property type="match status" value="1"/>
</dbReference>
<dbReference type="Pfam" id="PF12399">
    <property type="entry name" value="BCA_ABC_TP_C"/>
    <property type="match status" value="1"/>
</dbReference>
<evidence type="ECO:0000313" key="5">
    <source>
        <dbReference type="EMBL" id="NIJ10428.1"/>
    </source>
</evidence>
<comment type="caution">
    <text evidence="5">The sequence shown here is derived from an EMBL/GenBank/DDBJ whole genome shotgun (WGS) entry which is preliminary data.</text>
</comment>
<dbReference type="CDD" id="cd03219">
    <property type="entry name" value="ABC_Mj1267_LivG_branched"/>
    <property type="match status" value="1"/>
</dbReference>
<dbReference type="GO" id="GO:0005524">
    <property type="term" value="F:ATP binding"/>
    <property type="evidence" value="ECO:0007669"/>
    <property type="project" value="UniProtKB-KW"/>
</dbReference>
<evidence type="ECO:0000256" key="3">
    <source>
        <dbReference type="ARBA" id="ARBA00022840"/>
    </source>
</evidence>
<gene>
    <name evidence="5" type="ORF">FHU38_000772</name>
</gene>
<dbReference type="Pfam" id="PF00005">
    <property type="entry name" value="ABC_tran"/>
    <property type="match status" value="1"/>
</dbReference>
<dbReference type="Gene3D" id="3.40.50.300">
    <property type="entry name" value="P-loop containing nucleotide triphosphate hydrolases"/>
    <property type="match status" value="1"/>
</dbReference>
<feature type="domain" description="ABC transporter" evidence="4">
    <location>
        <begin position="2"/>
        <end position="244"/>
    </location>
</feature>
<dbReference type="Proteomes" id="UP000545493">
    <property type="component" value="Unassembled WGS sequence"/>
</dbReference>
<evidence type="ECO:0000259" key="4">
    <source>
        <dbReference type="PROSITE" id="PS50893"/>
    </source>
</evidence>
<dbReference type="PROSITE" id="PS50893">
    <property type="entry name" value="ABC_TRANSPORTER_2"/>
    <property type="match status" value="1"/>
</dbReference>
<evidence type="ECO:0000313" key="6">
    <source>
        <dbReference type="Proteomes" id="UP000545493"/>
    </source>
</evidence>
<dbReference type="RefSeq" id="WP_167166541.1">
    <property type="nucleotide sequence ID" value="NZ_JAAOYM010000001.1"/>
</dbReference>
<dbReference type="PANTHER" id="PTHR45772:SF3">
    <property type="entry name" value="ABC TRANSPORTER ATP-BINDING PROTEIN"/>
    <property type="match status" value="1"/>
</dbReference>
<keyword evidence="2" id="KW-0547">Nucleotide-binding</keyword>
<dbReference type="GO" id="GO:0005886">
    <property type="term" value="C:plasma membrane"/>
    <property type="evidence" value="ECO:0007669"/>
    <property type="project" value="TreeGrafter"/>
</dbReference>
<name>A0A7X5ULW4_9PSEU</name>
<keyword evidence="6" id="KW-1185">Reference proteome</keyword>
<evidence type="ECO:0000256" key="1">
    <source>
        <dbReference type="ARBA" id="ARBA00022448"/>
    </source>
</evidence>
<dbReference type="InterPro" id="IPR003593">
    <property type="entry name" value="AAA+_ATPase"/>
</dbReference>
<dbReference type="InterPro" id="IPR051120">
    <property type="entry name" value="ABC_AA/LPS_Transport"/>
</dbReference>
<dbReference type="SMART" id="SM00382">
    <property type="entry name" value="AAA"/>
    <property type="match status" value="1"/>
</dbReference>
<organism evidence="5 6">
    <name type="scientific">Saccharomonospora amisosensis</name>
    <dbReference type="NCBI Taxonomy" id="1128677"/>
    <lineage>
        <taxon>Bacteria</taxon>
        <taxon>Bacillati</taxon>
        <taxon>Actinomycetota</taxon>
        <taxon>Actinomycetes</taxon>
        <taxon>Pseudonocardiales</taxon>
        <taxon>Pseudonocardiaceae</taxon>
        <taxon>Saccharomonospora</taxon>
    </lineage>
</organism>
<dbReference type="InterPro" id="IPR027417">
    <property type="entry name" value="P-loop_NTPase"/>
</dbReference>
<protein>
    <submittedName>
        <fullName evidence="5">Branched-chain amino acid transport system ATP-binding protein</fullName>
    </submittedName>
</protein>
<accession>A0A7X5ULW4</accession>
<reference evidence="5 6" key="1">
    <citation type="submission" date="2020-03" db="EMBL/GenBank/DDBJ databases">
        <title>Sequencing the genomes of 1000 actinobacteria strains.</title>
        <authorList>
            <person name="Klenk H.-P."/>
        </authorList>
    </citation>
    <scope>NUCLEOTIDE SEQUENCE [LARGE SCALE GENOMIC DNA]</scope>
    <source>
        <strain evidence="5 6">DSM 45685</strain>
    </source>
</reference>
<keyword evidence="1" id="KW-0813">Transport</keyword>
<dbReference type="GO" id="GO:0016887">
    <property type="term" value="F:ATP hydrolysis activity"/>
    <property type="evidence" value="ECO:0007669"/>
    <property type="project" value="InterPro"/>
</dbReference>
<evidence type="ECO:0000256" key="2">
    <source>
        <dbReference type="ARBA" id="ARBA00022741"/>
    </source>
</evidence>
<dbReference type="InterPro" id="IPR017871">
    <property type="entry name" value="ABC_transporter-like_CS"/>
</dbReference>
<dbReference type="InterPro" id="IPR032823">
    <property type="entry name" value="BCA_ABC_TP_C"/>
</dbReference>
<dbReference type="InterPro" id="IPR003439">
    <property type="entry name" value="ABC_transporter-like_ATP-bd"/>
</dbReference>
<dbReference type="SUPFAM" id="SSF52540">
    <property type="entry name" value="P-loop containing nucleoside triphosphate hydrolases"/>
    <property type="match status" value="1"/>
</dbReference>